<dbReference type="InterPro" id="IPR000064">
    <property type="entry name" value="NLP_P60_dom"/>
</dbReference>
<dbReference type="Pfam" id="PF00877">
    <property type="entry name" value="NLPC_P60"/>
    <property type="match status" value="1"/>
</dbReference>
<dbReference type="PROSITE" id="PS51935">
    <property type="entry name" value="NLPC_P60"/>
    <property type="match status" value="1"/>
</dbReference>
<feature type="signal peptide" evidence="5">
    <location>
        <begin position="1"/>
        <end position="27"/>
    </location>
</feature>
<feature type="chain" id="PRO_5047117168" evidence="5">
    <location>
        <begin position="28"/>
        <end position="243"/>
    </location>
</feature>
<dbReference type="Gene3D" id="3.90.1720.10">
    <property type="entry name" value="endopeptidase domain like (from Nostoc punctiforme)"/>
    <property type="match status" value="1"/>
</dbReference>
<evidence type="ECO:0000256" key="3">
    <source>
        <dbReference type="ARBA" id="ARBA00022801"/>
    </source>
</evidence>
<proteinExistence type="inferred from homology"/>
<evidence type="ECO:0000259" key="6">
    <source>
        <dbReference type="PROSITE" id="PS51935"/>
    </source>
</evidence>
<dbReference type="PANTHER" id="PTHR47053:SF1">
    <property type="entry name" value="MUREIN DD-ENDOPEPTIDASE MEPH-RELATED"/>
    <property type="match status" value="1"/>
</dbReference>
<name>A0ABZ0Q4Y2_9LACO</name>
<organism evidence="7 8">
    <name type="scientific">Pediococcus inopinatus</name>
    <dbReference type="NCBI Taxonomy" id="114090"/>
    <lineage>
        <taxon>Bacteria</taxon>
        <taxon>Bacillati</taxon>
        <taxon>Bacillota</taxon>
        <taxon>Bacilli</taxon>
        <taxon>Lactobacillales</taxon>
        <taxon>Lactobacillaceae</taxon>
        <taxon>Pediococcus</taxon>
    </lineage>
</organism>
<evidence type="ECO:0000256" key="1">
    <source>
        <dbReference type="ARBA" id="ARBA00007074"/>
    </source>
</evidence>
<keyword evidence="8" id="KW-1185">Reference proteome</keyword>
<dbReference type="InterPro" id="IPR038765">
    <property type="entry name" value="Papain-like_cys_pep_sf"/>
</dbReference>
<feature type="domain" description="NlpC/P60" evidence="6">
    <location>
        <begin position="121"/>
        <end position="242"/>
    </location>
</feature>
<evidence type="ECO:0000256" key="5">
    <source>
        <dbReference type="SAM" id="SignalP"/>
    </source>
</evidence>
<keyword evidence="2" id="KW-0645">Protease</keyword>
<keyword evidence="3" id="KW-0378">Hydrolase</keyword>
<dbReference type="SUPFAM" id="SSF54001">
    <property type="entry name" value="Cysteine proteinases"/>
    <property type="match status" value="1"/>
</dbReference>
<protein>
    <submittedName>
        <fullName evidence="7">NlpC/P60 family protein</fullName>
    </submittedName>
</protein>
<dbReference type="InterPro" id="IPR051202">
    <property type="entry name" value="Peptidase_C40"/>
</dbReference>
<reference evidence="8" key="1">
    <citation type="submission" date="2024-06" db="EMBL/GenBank/DDBJ databases">
        <authorList>
            <person name="Chang H.C."/>
            <person name="Mun S.Y."/>
        </authorList>
    </citation>
    <scope>NUCLEOTIDE SEQUENCE [LARGE SCALE GENOMIC DNA]</scope>
    <source>
        <strain evidence="8">KT1</strain>
    </source>
</reference>
<gene>
    <name evidence="7" type="ORF">N6G96_02010</name>
</gene>
<evidence type="ECO:0000256" key="4">
    <source>
        <dbReference type="ARBA" id="ARBA00022807"/>
    </source>
</evidence>
<accession>A0ABZ0Q4Y2</accession>
<evidence type="ECO:0000313" key="7">
    <source>
        <dbReference type="EMBL" id="WPC22014.1"/>
    </source>
</evidence>
<comment type="similarity">
    <text evidence="1">Belongs to the peptidase C40 family.</text>
</comment>
<dbReference type="Proteomes" id="UP001302696">
    <property type="component" value="Chromosome"/>
</dbReference>
<dbReference type="RefSeq" id="WP_057775563.1">
    <property type="nucleotide sequence ID" value="NZ_BBIM01000009.1"/>
</dbReference>
<dbReference type="PANTHER" id="PTHR47053">
    <property type="entry name" value="MUREIN DD-ENDOPEPTIDASE MEPH-RELATED"/>
    <property type="match status" value="1"/>
</dbReference>
<evidence type="ECO:0000256" key="2">
    <source>
        <dbReference type="ARBA" id="ARBA00022670"/>
    </source>
</evidence>
<evidence type="ECO:0000313" key="8">
    <source>
        <dbReference type="Proteomes" id="UP001302696"/>
    </source>
</evidence>
<keyword evidence="4" id="KW-0788">Thiol protease</keyword>
<dbReference type="EMBL" id="CP104778">
    <property type="protein sequence ID" value="WPC22014.1"/>
    <property type="molecule type" value="Genomic_DNA"/>
</dbReference>
<keyword evidence="5" id="KW-0732">Signal</keyword>
<sequence length="243" mass="27491">MRYIIKLFAILSIFIGITAVSTTQAHAATKFRVVSTKNVAVKPYVRTSAKGNMFNLNGKLPYVSFKTNHYLKNYPRTTWRVTKSRVILRNGVRTQYYYAISSNGKASGWVWHGYLKVKPGTALYSKVYSYAHKQLGKRYVYGAVGPNRFDCSGLSKYVYKKSVNKTLPRTAQSQYNKYKKASTGSRKKGDLVFFGSSKKRITHVGIYVGSGKMIDAQNRGVITEKVASPWWHCVGYSRPATLY</sequence>